<sequence>MTITSELKETKRERTERKQKRFQLAEQRKVNTGPHTHTHLCYCCCSGFGAWRFFTVRRPSIYHFTMEF</sequence>
<organism evidence="2 3">
    <name type="scientific">Drosophila willistoni</name>
    <name type="common">Fruit fly</name>
    <dbReference type="NCBI Taxonomy" id="7260"/>
    <lineage>
        <taxon>Eukaryota</taxon>
        <taxon>Metazoa</taxon>
        <taxon>Ecdysozoa</taxon>
        <taxon>Arthropoda</taxon>
        <taxon>Hexapoda</taxon>
        <taxon>Insecta</taxon>
        <taxon>Pterygota</taxon>
        <taxon>Neoptera</taxon>
        <taxon>Endopterygota</taxon>
        <taxon>Diptera</taxon>
        <taxon>Brachycera</taxon>
        <taxon>Muscomorpha</taxon>
        <taxon>Ephydroidea</taxon>
        <taxon>Drosophilidae</taxon>
        <taxon>Drosophila</taxon>
        <taxon>Sophophora</taxon>
    </lineage>
</organism>
<keyword evidence="3" id="KW-1185">Reference proteome</keyword>
<gene>
    <name evidence="2" type="primary">Dwil\GK26798</name>
    <name evidence="2" type="ORF">Dwil_GK26798</name>
</gene>
<dbReference type="Proteomes" id="UP000007798">
    <property type="component" value="Unassembled WGS sequence"/>
</dbReference>
<evidence type="ECO:0000313" key="2">
    <source>
        <dbReference type="EMBL" id="KRF99909.1"/>
    </source>
</evidence>
<evidence type="ECO:0000256" key="1">
    <source>
        <dbReference type="SAM" id="MobiDB-lite"/>
    </source>
</evidence>
<proteinExistence type="predicted"/>
<accession>A0A0Q9WUS5</accession>
<feature type="region of interest" description="Disordered" evidence="1">
    <location>
        <begin position="1"/>
        <end position="21"/>
    </location>
</feature>
<dbReference type="EMBL" id="CH964272">
    <property type="protein sequence ID" value="KRF99909.1"/>
    <property type="molecule type" value="Genomic_DNA"/>
</dbReference>
<name>A0A0Q9WUS5_DROWI</name>
<reference evidence="2 3" key="1">
    <citation type="journal article" date="2007" name="Nature">
        <title>Evolution of genes and genomes on the Drosophila phylogeny.</title>
        <authorList>
            <consortium name="Drosophila 12 Genomes Consortium"/>
            <person name="Clark A.G."/>
            <person name="Eisen M.B."/>
            <person name="Smith D.R."/>
            <person name="Bergman C.M."/>
            <person name="Oliver B."/>
            <person name="Markow T.A."/>
            <person name="Kaufman T.C."/>
            <person name="Kellis M."/>
            <person name="Gelbart W."/>
            <person name="Iyer V.N."/>
            <person name="Pollard D.A."/>
            <person name="Sackton T.B."/>
            <person name="Larracuente A.M."/>
            <person name="Singh N.D."/>
            <person name="Abad J.P."/>
            <person name="Abt D.N."/>
            <person name="Adryan B."/>
            <person name="Aguade M."/>
            <person name="Akashi H."/>
            <person name="Anderson W.W."/>
            <person name="Aquadro C.F."/>
            <person name="Ardell D.H."/>
            <person name="Arguello R."/>
            <person name="Artieri C.G."/>
            <person name="Barbash D.A."/>
            <person name="Barker D."/>
            <person name="Barsanti P."/>
            <person name="Batterham P."/>
            <person name="Batzoglou S."/>
            <person name="Begun D."/>
            <person name="Bhutkar A."/>
            <person name="Blanco E."/>
            <person name="Bosak S.A."/>
            <person name="Bradley R.K."/>
            <person name="Brand A.D."/>
            <person name="Brent M.R."/>
            <person name="Brooks A.N."/>
            <person name="Brown R.H."/>
            <person name="Butlin R.K."/>
            <person name="Caggese C."/>
            <person name="Calvi B.R."/>
            <person name="Bernardo de Carvalho A."/>
            <person name="Caspi A."/>
            <person name="Castrezana S."/>
            <person name="Celniker S.E."/>
            <person name="Chang J.L."/>
            <person name="Chapple C."/>
            <person name="Chatterji S."/>
            <person name="Chinwalla A."/>
            <person name="Civetta A."/>
            <person name="Clifton S.W."/>
            <person name="Comeron J.M."/>
            <person name="Costello J.C."/>
            <person name="Coyne J.A."/>
            <person name="Daub J."/>
            <person name="David R.G."/>
            <person name="Delcher A.L."/>
            <person name="Delehaunty K."/>
            <person name="Do C.B."/>
            <person name="Ebling H."/>
            <person name="Edwards K."/>
            <person name="Eickbush T."/>
            <person name="Evans J.D."/>
            <person name="Filipski A."/>
            <person name="Findeiss S."/>
            <person name="Freyhult E."/>
            <person name="Fulton L."/>
            <person name="Fulton R."/>
            <person name="Garcia A.C."/>
            <person name="Gardiner A."/>
            <person name="Garfield D.A."/>
            <person name="Garvin B.E."/>
            <person name="Gibson G."/>
            <person name="Gilbert D."/>
            <person name="Gnerre S."/>
            <person name="Godfrey J."/>
            <person name="Good R."/>
            <person name="Gotea V."/>
            <person name="Gravely B."/>
            <person name="Greenberg A.J."/>
            <person name="Griffiths-Jones S."/>
            <person name="Gross S."/>
            <person name="Guigo R."/>
            <person name="Gustafson E.A."/>
            <person name="Haerty W."/>
            <person name="Hahn M.W."/>
            <person name="Halligan D.L."/>
            <person name="Halpern A.L."/>
            <person name="Halter G.M."/>
            <person name="Han M.V."/>
            <person name="Heger A."/>
            <person name="Hillier L."/>
            <person name="Hinrichs A.S."/>
            <person name="Holmes I."/>
            <person name="Hoskins R.A."/>
            <person name="Hubisz M.J."/>
            <person name="Hultmark D."/>
            <person name="Huntley M.A."/>
            <person name="Jaffe D.B."/>
            <person name="Jagadeeshan S."/>
            <person name="Jeck W.R."/>
            <person name="Johnson J."/>
            <person name="Jones C.D."/>
            <person name="Jordan W.C."/>
            <person name="Karpen G.H."/>
            <person name="Kataoka E."/>
            <person name="Keightley P.D."/>
            <person name="Kheradpour P."/>
            <person name="Kirkness E.F."/>
            <person name="Koerich L.B."/>
            <person name="Kristiansen K."/>
            <person name="Kudrna D."/>
            <person name="Kulathinal R.J."/>
            <person name="Kumar S."/>
            <person name="Kwok R."/>
            <person name="Lander E."/>
            <person name="Langley C.H."/>
            <person name="Lapoint R."/>
            <person name="Lazzaro B.P."/>
            <person name="Lee S.J."/>
            <person name="Levesque L."/>
            <person name="Li R."/>
            <person name="Lin C.F."/>
            <person name="Lin M.F."/>
            <person name="Lindblad-Toh K."/>
            <person name="Llopart A."/>
            <person name="Long M."/>
            <person name="Low L."/>
            <person name="Lozovsky E."/>
            <person name="Lu J."/>
            <person name="Luo M."/>
            <person name="Machado C.A."/>
            <person name="Makalowski W."/>
            <person name="Marzo M."/>
            <person name="Matsuda M."/>
            <person name="Matzkin L."/>
            <person name="McAllister B."/>
            <person name="McBride C.S."/>
            <person name="McKernan B."/>
            <person name="McKernan K."/>
            <person name="Mendez-Lago M."/>
            <person name="Minx P."/>
            <person name="Mollenhauer M.U."/>
            <person name="Montooth K."/>
            <person name="Mount S.M."/>
            <person name="Mu X."/>
            <person name="Myers E."/>
            <person name="Negre B."/>
            <person name="Newfeld S."/>
            <person name="Nielsen R."/>
            <person name="Noor M.A."/>
            <person name="O'Grady P."/>
            <person name="Pachter L."/>
            <person name="Papaceit M."/>
            <person name="Parisi M.J."/>
            <person name="Parisi M."/>
            <person name="Parts L."/>
            <person name="Pedersen J.S."/>
            <person name="Pesole G."/>
            <person name="Phillippy A.M."/>
            <person name="Ponting C.P."/>
            <person name="Pop M."/>
            <person name="Porcelli D."/>
            <person name="Powell J.R."/>
            <person name="Prohaska S."/>
            <person name="Pruitt K."/>
            <person name="Puig M."/>
            <person name="Quesneville H."/>
            <person name="Ram K.R."/>
            <person name="Rand D."/>
            <person name="Rasmussen M.D."/>
            <person name="Reed L.K."/>
            <person name="Reenan R."/>
            <person name="Reily A."/>
            <person name="Remington K.A."/>
            <person name="Rieger T.T."/>
            <person name="Ritchie M.G."/>
            <person name="Robin C."/>
            <person name="Rogers Y.H."/>
            <person name="Rohde C."/>
            <person name="Rozas J."/>
            <person name="Rubenfield M.J."/>
            <person name="Ruiz A."/>
            <person name="Russo S."/>
            <person name="Salzberg S.L."/>
            <person name="Sanchez-Gracia A."/>
            <person name="Saranga D.J."/>
            <person name="Sato H."/>
            <person name="Schaeffer S.W."/>
            <person name="Schatz M.C."/>
            <person name="Schlenke T."/>
            <person name="Schwartz R."/>
            <person name="Segarra C."/>
            <person name="Singh R.S."/>
            <person name="Sirot L."/>
            <person name="Sirota M."/>
            <person name="Sisneros N.B."/>
            <person name="Smith C.D."/>
            <person name="Smith T.F."/>
            <person name="Spieth J."/>
            <person name="Stage D.E."/>
            <person name="Stark A."/>
            <person name="Stephan W."/>
            <person name="Strausberg R.L."/>
            <person name="Strempel S."/>
            <person name="Sturgill D."/>
            <person name="Sutton G."/>
            <person name="Sutton G.G."/>
            <person name="Tao W."/>
            <person name="Teichmann S."/>
            <person name="Tobari Y.N."/>
            <person name="Tomimura Y."/>
            <person name="Tsolas J.M."/>
            <person name="Valente V.L."/>
            <person name="Venter E."/>
            <person name="Venter J.C."/>
            <person name="Vicario S."/>
            <person name="Vieira F.G."/>
            <person name="Vilella A.J."/>
            <person name="Villasante A."/>
            <person name="Walenz B."/>
            <person name="Wang J."/>
            <person name="Wasserman M."/>
            <person name="Watts T."/>
            <person name="Wilson D."/>
            <person name="Wilson R.K."/>
            <person name="Wing R.A."/>
            <person name="Wolfner M.F."/>
            <person name="Wong A."/>
            <person name="Wong G.K."/>
            <person name="Wu C.I."/>
            <person name="Wu G."/>
            <person name="Yamamoto D."/>
            <person name="Yang H.P."/>
            <person name="Yang S.P."/>
            <person name="Yorke J.A."/>
            <person name="Yoshida K."/>
            <person name="Zdobnov E."/>
            <person name="Zhang P."/>
            <person name="Zhang Y."/>
            <person name="Zimin A.V."/>
            <person name="Baldwin J."/>
            <person name="Abdouelleil A."/>
            <person name="Abdulkadir J."/>
            <person name="Abebe A."/>
            <person name="Abera B."/>
            <person name="Abreu J."/>
            <person name="Acer S.C."/>
            <person name="Aftuck L."/>
            <person name="Alexander A."/>
            <person name="An P."/>
            <person name="Anderson E."/>
            <person name="Anderson S."/>
            <person name="Arachi H."/>
            <person name="Azer M."/>
            <person name="Bachantsang P."/>
            <person name="Barry A."/>
            <person name="Bayul T."/>
            <person name="Berlin A."/>
            <person name="Bessette D."/>
            <person name="Bloom T."/>
            <person name="Blye J."/>
            <person name="Boguslavskiy L."/>
            <person name="Bonnet C."/>
            <person name="Boukhgalter B."/>
            <person name="Bourzgui I."/>
            <person name="Brown A."/>
            <person name="Cahill P."/>
            <person name="Channer S."/>
            <person name="Cheshatsang Y."/>
            <person name="Chuda L."/>
            <person name="Citroen M."/>
            <person name="Collymore A."/>
            <person name="Cooke P."/>
            <person name="Costello M."/>
            <person name="D'Aco K."/>
            <person name="Daza R."/>
            <person name="De Haan G."/>
            <person name="DeGray S."/>
            <person name="DeMaso C."/>
            <person name="Dhargay N."/>
            <person name="Dooley K."/>
            <person name="Dooley E."/>
            <person name="Doricent M."/>
            <person name="Dorje P."/>
            <person name="Dorjee K."/>
            <person name="Dupes A."/>
            <person name="Elong R."/>
            <person name="Falk J."/>
            <person name="Farina A."/>
            <person name="Faro S."/>
            <person name="Ferguson D."/>
            <person name="Fisher S."/>
            <person name="Foley C.D."/>
            <person name="Franke A."/>
            <person name="Friedrich D."/>
            <person name="Gadbois L."/>
            <person name="Gearin G."/>
            <person name="Gearin C.R."/>
            <person name="Giannoukos G."/>
            <person name="Goode T."/>
            <person name="Graham J."/>
            <person name="Grandbois E."/>
            <person name="Grewal S."/>
            <person name="Gyaltsen K."/>
            <person name="Hafez N."/>
            <person name="Hagos B."/>
            <person name="Hall J."/>
            <person name="Henson C."/>
            <person name="Hollinger A."/>
            <person name="Honan T."/>
            <person name="Huard M.D."/>
            <person name="Hughes L."/>
            <person name="Hurhula B."/>
            <person name="Husby M.E."/>
            <person name="Kamat A."/>
            <person name="Kanga B."/>
            <person name="Kashin S."/>
            <person name="Khazanovich D."/>
            <person name="Kisner P."/>
            <person name="Lance K."/>
            <person name="Lara M."/>
            <person name="Lee W."/>
            <person name="Lennon N."/>
            <person name="Letendre F."/>
            <person name="LeVine R."/>
            <person name="Lipovsky A."/>
            <person name="Liu X."/>
            <person name="Liu J."/>
            <person name="Liu S."/>
            <person name="Lokyitsang T."/>
            <person name="Lokyitsang Y."/>
            <person name="Lubonja R."/>
            <person name="Lui A."/>
            <person name="MacDonald P."/>
            <person name="Magnisalis V."/>
            <person name="Maru K."/>
            <person name="Matthews C."/>
            <person name="McCusker W."/>
            <person name="McDonough S."/>
            <person name="Mehta T."/>
            <person name="Meldrim J."/>
            <person name="Meneus L."/>
            <person name="Mihai O."/>
            <person name="Mihalev A."/>
            <person name="Mihova T."/>
            <person name="Mittelman R."/>
            <person name="Mlenga V."/>
            <person name="Montmayeur A."/>
            <person name="Mulrain L."/>
            <person name="Navidi A."/>
            <person name="Naylor J."/>
            <person name="Negash T."/>
            <person name="Nguyen T."/>
            <person name="Nguyen N."/>
            <person name="Nicol R."/>
            <person name="Norbu C."/>
            <person name="Norbu N."/>
            <person name="Novod N."/>
            <person name="O'Neill B."/>
            <person name="Osman S."/>
            <person name="Markiewicz E."/>
            <person name="Oyono O.L."/>
            <person name="Patti C."/>
            <person name="Phunkhang P."/>
            <person name="Pierre F."/>
            <person name="Priest M."/>
            <person name="Raghuraman S."/>
            <person name="Rege F."/>
            <person name="Reyes R."/>
            <person name="Rise C."/>
            <person name="Rogov P."/>
            <person name="Ross K."/>
            <person name="Ryan E."/>
            <person name="Settipalli S."/>
            <person name="Shea T."/>
            <person name="Sherpa N."/>
            <person name="Shi L."/>
            <person name="Shih D."/>
            <person name="Sparrow T."/>
            <person name="Spaulding J."/>
            <person name="Stalker J."/>
            <person name="Stange-Thomann N."/>
            <person name="Stavropoulos S."/>
            <person name="Stone C."/>
            <person name="Strader C."/>
            <person name="Tesfaye S."/>
            <person name="Thomson T."/>
            <person name="Thoulutsang Y."/>
            <person name="Thoulutsang D."/>
            <person name="Topham K."/>
            <person name="Topping I."/>
            <person name="Tsamla T."/>
            <person name="Vassiliev H."/>
            <person name="Vo A."/>
            <person name="Wangchuk T."/>
            <person name="Wangdi T."/>
            <person name="Weiand M."/>
            <person name="Wilkinson J."/>
            <person name="Wilson A."/>
            <person name="Yadav S."/>
            <person name="Young G."/>
            <person name="Yu Q."/>
            <person name="Zembek L."/>
            <person name="Zhong D."/>
            <person name="Zimmer A."/>
            <person name="Zwirko Z."/>
            <person name="Jaffe D.B."/>
            <person name="Alvarez P."/>
            <person name="Brockman W."/>
            <person name="Butler J."/>
            <person name="Chin C."/>
            <person name="Gnerre S."/>
            <person name="Grabherr M."/>
            <person name="Kleber M."/>
            <person name="Mauceli E."/>
            <person name="MacCallum I."/>
        </authorList>
    </citation>
    <scope>NUCLEOTIDE SEQUENCE [LARGE SCALE GENOMIC DNA]</scope>
    <source>
        <strain evidence="3">Tucson 14030-0811.24</strain>
    </source>
</reference>
<dbReference type="InParanoid" id="A0A0Q9WUS5"/>
<feature type="compositionally biased region" description="Basic and acidic residues" evidence="1">
    <location>
        <begin position="1"/>
        <end position="16"/>
    </location>
</feature>
<evidence type="ECO:0000313" key="3">
    <source>
        <dbReference type="Proteomes" id="UP000007798"/>
    </source>
</evidence>
<dbReference type="AlphaFoldDB" id="A0A0Q9WUS5"/>
<protein>
    <submittedName>
        <fullName evidence="2">Uncharacterized protein</fullName>
    </submittedName>
</protein>